<dbReference type="EMBL" id="JAZBJZ010000015">
    <property type="protein sequence ID" value="MEE3716251.1"/>
    <property type="molecule type" value="Genomic_DNA"/>
</dbReference>
<keyword evidence="9" id="KW-1185">Reference proteome</keyword>
<dbReference type="GO" id="GO:0005737">
    <property type="term" value="C:cytoplasm"/>
    <property type="evidence" value="ECO:0007669"/>
    <property type="project" value="UniProtKB-SubCell"/>
</dbReference>
<keyword evidence="3 5" id="KW-0698">rRNA processing</keyword>
<dbReference type="Gene3D" id="2.30.30.240">
    <property type="entry name" value="PRC-barrel domain"/>
    <property type="match status" value="1"/>
</dbReference>
<evidence type="ECO:0000256" key="1">
    <source>
        <dbReference type="ARBA" id="ARBA00022490"/>
    </source>
</evidence>
<dbReference type="PANTHER" id="PTHR33692">
    <property type="entry name" value="RIBOSOME MATURATION FACTOR RIMM"/>
    <property type="match status" value="1"/>
</dbReference>
<evidence type="ECO:0000256" key="4">
    <source>
        <dbReference type="ARBA" id="ARBA00023186"/>
    </source>
</evidence>
<dbReference type="Pfam" id="PF01782">
    <property type="entry name" value="RimM"/>
    <property type="match status" value="1"/>
</dbReference>
<accession>A0AAW9Q077</accession>
<comment type="subcellular location">
    <subcellularLocation>
        <location evidence="5">Cytoplasm</location>
    </subcellularLocation>
</comment>
<dbReference type="AlphaFoldDB" id="A0AAW9Q077"/>
<name>A0AAW9Q077_9CYAN</name>
<dbReference type="InterPro" id="IPR011033">
    <property type="entry name" value="PRC_barrel-like_sf"/>
</dbReference>
<reference evidence="8" key="1">
    <citation type="submission" date="2024-01" db="EMBL/GenBank/DDBJ databases">
        <title>Bank of Algae and Cyanobacteria of the Azores (BACA) strain genomes.</title>
        <authorList>
            <person name="Luz R."/>
            <person name="Cordeiro R."/>
            <person name="Fonseca A."/>
            <person name="Goncalves V."/>
        </authorList>
    </citation>
    <scope>NUCLEOTIDE SEQUENCE</scope>
    <source>
        <strain evidence="8">BACA0141</strain>
    </source>
</reference>
<dbReference type="NCBIfam" id="TIGR02273">
    <property type="entry name" value="16S_RimM"/>
    <property type="match status" value="1"/>
</dbReference>
<comment type="subunit">
    <text evidence="5">Binds ribosomal protein uS19.</text>
</comment>
<dbReference type="Pfam" id="PF24986">
    <property type="entry name" value="PRC_RimM"/>
    <property type="match status" value="1"/>
</dbReference>
<protein>
    <recommendedName>
        <fullName evidence="5">Ribosome maturation factor RimM</fullName>
    </recommendedName>
</protein>
<dbReference type="GO" id="GO:0042274">
    <property type="term" value="P:ribosomal small subunit biogenesis"/>
    <property type="evidence" value="ECO:0007669"/>
    <property type="project" value="UniProtKB-UniRule"/>
</dbReference>
<sequence length="180" mass="20131">MPQDDWLIIGKIVSTQGLKGELRVLSYSDFPERFEQAGKRWICPTETAPRQAVELINGRCLPNKSGLYIVRLAGIDTCDQAEALRNYLFVVPSSDRPTLEPDEYHVSDLIDCDVIHQPTGKLLGKVIGIMTAGNDLLEVQNQDDRQVVLIPFVKAIAPIVDLDRKCIEITPPNGLVDHWL</sequence>
<evidence type="ECO:0000313" key="9">
    <source>
        <dbReference type="Proteomes" id="UP001333818"/>
    </source>
</evidence>
<dbReference type="InterPro" id="IPR011961">
    <property type="entry name" value="RimM"/>
</dbReference>
<dbReference type="GO" id="GO:0005840">
    <property type="term" value="C:ribosome"/>
    <property type="evidence" value="ECO:0007669"/>
    <property type="project" value="InterPro"/>
</dbReference>
<dbReference type="SUPFAM" id="SSF50447">
    <property type="entry name" value="Translation proteins"/>
    <property type="match status" value="1"/>
</dbReference>
<evidence type="ECO:0000259" key="7">
    <source>
        <dbReference type="Pfam" id="PF24986"/>
    </source>
</evidence>
<dbReference type="InterPro" id="IPR009000">
    <property type="entry name" value="Transl_B-barrel_sf"/>
</dbReference>
<evidence type="ECO:0000256" key="3">
    <source>
        <dbReference type="ARBA" id="ARBA00022552"/>
    </source>
</evidence>
<evidence type="ECO:0000256" key="2">
    <source>
        <dbReference type="ARBA" id="ARBA00022517"/>
    </source>
</evidence>
<dbReference type="InterPro" id="IPR036976">
    <property type="entry name" value="RimM_N_sf"/>
</dbReference>
<comment type="domain">
    <text evidence="5">The PRC barrel domain binds ribosomal protein uS19.</text>
</comment>
<dbReference type="InterPro" id="IPR002676">
    <property type="entry name" value="RimM_N"/>
</dbReference>
<gene>
    <name evidence="5 8" type="primary">rimM</name>
    <name evidence="8" type="ORF">V2H45_05780</name>
</gene>
<proteinExistence type="inferred from homology"/>
<dbReference type="HAMAP" id="MF_00014">
    <property type="entry name" value="Ribosome_mat_RimM"/>
    <property type="match status" value="1"/>
</dbReference>
<dbReference type="SUPFAM" id="SSF50346">
    <property type="entry name" value="PRC-barrel domain"/>
    <property type="match status" value="1"/>
</dbReference>
<dbReference type="GO" id="GO:0043022">
    <property type="term" value="F:ribosome binding"/>
    <property type="evidence" value="ECO:0007669"/>
    <property type="project" value="InterPro"/>
</dbReference>
<keyword evidence="1 5" id="KW-0963">Cytoplasm</keyword>
<feature type="domain" description="RimM N-terminal" evidence="6">
    <location>
        <begin position="9"/>
        <end position="94"/>
    </location>
</feature>
<evidence type="ECO:0000313" key="8">
    <source>
        <dbReference type="EMBL" id="MEE3716251.1"/>
    </source>
</evidence>
<dbReference type="Proteomes" id="UP001333818">
    <property type="component" value="Unassembled WGS sequence"/>
</dbReference>
<evidence type="ECO:0000256" key="5">
    <source>
        <dbReference type="HAMAP-Rule" id="MF_00014"/>
    </source>
</evidence>
<comment type="similarity">
    <text evidence="5">Belongs to the RimM family.</text>
</comment>
<dbReference type="PANTHER" id="PTHR33692:SF1">
    <property type="entry name" value="RIBOSOME MATURATION FACTOR RIMM"/>
    <property type="match status" value="1"/>
</dbReference>
<comment type="caution">
    <text evidence="8">The sequence shown here is derived from an EMBL/GenBank/DDBJ whole genome shotgun (WGS) entry which is preliminary data.</text>
</comment>
<dbReference type="RefSeq" id="WP_330482678.1">
    <property type="nucleotide sequence ID" value="NZ_JAZBJZ010000015.1"/>
</dbReference>
<dbReference type="Gene3D" id="2.40.30.60">
    <property type="entry name" value="RimM"/>
    <property type="match status" value="1"/>
</dbReference>
<organism evidence="8 9">
    <name type="scientific">Tumidithrix elongata BACA0141</name>
    <dbReference type="NCBI Taxonomy" id="2716417"/>
    <lineage>
        <taxon>Bacteria</taxon>
        <taxon>Bacillati</taxon>
        <taxon>Cyanobacteriota</taxon>
        <taxon>Cyanophyceae</taxon>
        <taxon>Pseudanabaenales</taxon>
        <taxon>Pseudanabaenaceae</taxon>
        <taxon>Tumidithrix</taxon>
        <taxon>Tumidithrix elongata</taxon>
    </lineage>
</organism>
<dbReference type="InterPro" id="IPR056792">
    <property type="entry name" value="PRC_RimM"/>
</dbReference>
<comment type="function">
    <text evidence="5">An accessory protein needed during the final step in the assembly of 30S ribosomal subunit, possibly for assembly of the head region. Essential for efficient processing of 16S rRNA. May be needed both before and after RbfA during the maturation of 16S rRNA. It has affinity for free ribosomal 30S subunits but not for 70S ribosomes.</text>
</comment>
<keyword evidence="2 5" id="KW-0690">Ribosome biogenesis</keyword>
<feature type="domain" description="Ribosome maturation factor RimM PRC barrel" evidence="7">
    <location>
        <begin position="107"/>
        <end position="175"/>
    </location>
</feature>
<keyword evidence="4 5" id="KW-0143">Chaperone</keyword>
<dbReference type="GO" id="GO:0006364">
    <property type="term" value="P:rRNA processing"/>
    <property type="evidence" value="ECO:0007669"/>
    <property type="project" value="UniProtKB-UniRule"/>
</dbReference>
<evidence type="ECO:0000259" key="6">
    <source>
        <dbReference type="Pfam" id="PF01782"/>
    </source>
</evidence>